<comment type="similarity">
    <text evidence="1">Belongs to the enoyl-CoA hydratase/isomerase family.</text>
</comment>
<dbReference type="Gene3D" id="3.90.226.10">
    <property type="entry name" value="2-enoyl-CoA Hydratase, Chain A, domain 1"/>
    <property type="match status" value="1"/>
</dbReference>
<dbReference type="eggNOG" id="COG1024">
    <property type="taxonomic scope" value="Bacteria"/>
</dbReference>
<sequence length="270" mass="29252">MPAISDALLFEKNGPIVTLTINRPDMRNPLGEPEDADNFTEAANRINEDRDVRCVILTGAGSAFSAGGNIKAMREKSDAFDGPQIAIADKTYRHRIHRIVRAVWGLEVPVIAAVNGPAIGLGNDVACMCDTRIASDSAKFGVTFLKIGLVPGDGGAWLLPKIIGMARAAELFYTGDIVDAQTAQDWGLVSRVVPHEDLMGEAQKLAAKICNQPPDVLRMTKRLMRAGITGTFDTVMDMSASMQALAHGTEDHMEALDAFFEKRKPEFKGR</sequence>
<protein>
    <submittedName>
        <fullName evidence="3">Enoyl-CoA hydratase</fullName>
    </submittedName>
</protein>
<dbReference type="NCBIfam" id="NF006699">
    <property type="entry name" value="PRK09245.1"/>
    <property type="match status" value="1"/>
</dbReference>
<dbReference type="STRING" id="1333998.M2A_1709"/>
<evidence type="ECO:0000256" key="2">
    <source>
        <dbReference type="ARBA" id="ARBA00023239"/>
    </source>
</evidence>
<dbReference type="Gene3D" id="1.10.12.10">
    <property type="entry name" value="Lyase 2-enoyl-coa Hydratase, Chain A, domain 2"/>
    <property type="match status" value="1"/>
</dbReference>
<dbReference type="InterPro" id="IPR001753">
    <property type="entry name" value="Enoyl-CoA_hydra/iso"/>
</dbReference>
<comment type="caution">
    <text evidence="3">The sequence shown here is derived from an EMBL/GenBank/DDBJ whole genome shotgun (WGS) entry which is preliminary data.</text>
</comment>
<accession>A0A081BAZ2</accession>
<keyword evidence="4" id="KW-1185">Reference proteome</keyword>
<evidence type="ECO:0000256" key="1">
    <source>
        <dbReference type="ARBA" id="ARBA00005254"/>
    </source>
</evidence>
<dbReference type="GO" id="GO:0016829">
    <property type="term" value="F:lyase activity"/>
    <property type="evidence" value="ECO:0007669"/>
    <property type="project" value="UniProtKB-KW"/>
</dbReference>
<dbReference type="EMBL" id="BBIO01000007">
    <property type="protein sequence ID" value="GAK45210.1"/>
    <property type="molecule type" value="Genomic_DNA"/>
</dbReference>
<dbReference type="RefSeq" id="WP_045445752.1">
    <property type="nucleotide sequence ID" value="NZ_BBIO01000007.1"/>
</dbReference>
<gene>
    <name evidence="3" type="ORF">M2A_1709</name>
</gene>
<dbReference type="CDD" id="cd06558">
    <property type="entry name" value="crotonase-like"/>
    <property type="match status" value="1"/>
</dbReference>
<dbReference type="InterPro" id="IPR029045">
    <property type="entry name" value="ClpP/crotonase-like_dom_sf"/>
</dbReference>
<dbReference type="InterPro" id="IPR014748">
    <property type="entry name" value="Enoyl-CoA_hydra_C"/>
</dbReference>
<dbReference type="PANTHER" id="PTHR11941:SF54">
    <property type="entry name" value="ENOYL-COA HYDRATASE, MITOCHONDRIAL"/>
    <property type="match status" value="1"/>
</dbReference>
<dbReference type="AlphaFoldDB" id="A0A081BAZ2"/>
<organism evidence="3 4">
    <name type="scientific">Tepidicaulis marinus</name>
    <dbReference type="NCBI Taxonomy" id="1333998"/>
    <lineage>
        <taxon>Bacteria</taxon>
        <taxon>Pseudomonadati</taxon>
        <taxon>Pseudomonadota</taxon>
        <taxon>Alphaproteobacteria</taxon>
        <taxon>Hyphomicrobiales</taxon>
        <taxon>Parvibaculaceae</taxon>
        <taxon>Tepidicaulis</taxon>
    </lineage>
</organism>
<dbReference type="GO" id="GO:0006635">
    <property type="term" value="P:fatty acid beta-oxidation"/>
    <property type="evidence" value="ECO:0007669"/>
    <property type="project" value="TreeGrafter"/>
</dbReference>
<dbReference type="SUPFAM" id="SSF52096">
    <property type="entry name" value="ClpP/crotonase"/>
    <property type="match status" value="1"/>
</dbReference>
<reference evidence="3 4" key="1">
    <citation type="submission" date="2014-07" db="EMBL/GenBank/DDBJ databases">
        <title>Tepidicaulis marinum gen. nov., sp. nov., a novel marine bacterium denitrifying nitrate to nitrous oxide strictly under microaerobic conditions.</title>
        <authorList>
            <person name="Takeuchi M."/>
            <person name="Yamagishi T."/>
            <person name="Kamagata Y."/>
            <person name="Oshima K."/>
            <person name="Hattori M."/>
            <person name="Katayama T."/>
            <person name="Hanada S."/>
            <person name="Tamaki H."/>
            <person name="Marumo K."/>
            <person name="Maeda H."/>
            <person name="Nedachi M."/>
            <person name="Iwasaki W."/>
            <person name="Suwa Y."/>
            <person name="Sakata S."/>
        </authorList>
    </citation>
    <scope>NUCLEOTIDE SEQUENCE [LARGE SCALE GENOMIC DNA]</scope>
    <source>
        <strain evidence="3 4">MA2</strain>
    </source>
</reference>
<evidence type="ECO:0000313" key="3">
    <source>
        <dbReference type="EMBL" id="GAK45210.1"/>
    </source>
</evidence>
<proteinExistence type="inferred from homology"/>
<name>A0A081BAZ2_9HYPH</name>
<dbReference type="Pfam" id="PF00378">
    <property type="entry name" value="ECH_1"/>
    <property type="match status" value="1"/>
</dbReference>
<keyword evidence="2" id="KW-0456">Lyase</keyword>
<dbReference type="PANTHER" id="PTHR11941">
    <property type="entry name" value="ENOYL-COA HYDRATASE-RELATED"/>
    <property type="match status" value="1"/>
</dbReference>
<evidence type="ECO:0000313" key="4">
    <source>
        <dbReference type="Proteomes" id="UP000028702"/>
    </source>
</evidence>
<dbReference type="Proteomes" id="UP000028702">
    <property type="component" value="Unassembled WGS sequence"/>
</dbReference>